<dbReference type="Proteomes" id="UP001301653">
    <property type="component" value="Unassembled WGS sequence"/>
</dbReference>
<proteinExistence type="predicted"/>
<reference evidence="2 3" key="1">
    <citation type="submission" date="2023-12" db="EMBL/GenBank/DDBJ databases">
        <title>Stenotrophomonas guangdongensis sp. nov., isolated from wilted pepper plants (Capsicum annuum).</title>
        <authorList>
            <person name="Qiu M."/>
            <person name="Li Y."/>
            <person name="Liu Q."/>
            <person name="Zhang X."/>
            <person name="Huang Y."/>
            <person name="Guo R."/>
            <person name="Hu M."/>
            <person name="Zhou J."/>
            <person name="Zhou X."/>
        </authorList>
    </citation>
    <scope>NUCLEOTIDE SEQUENCE [LARGE SCALE GENOMIC DNA]</scope>
    <source>
        <strain evidence="2 3">MH1</strain>
    </source>
</reference>
<dbReference type="EMBL" id="JAYFUH010000036">
    <property type="protein sequence ID" value="MEA5666064.1"/>
    <property type="molecule type" value="Genomic_DNA"/>
</dbReference>
<sequence length="436" mass="45497">MTHRQIRVPRRRPAGFSLIELTIALVVLGIIGVFLARWLMQSNQEARQVTQRSLLQRADDALLAYAAANHHLPCPATGDSGVGDCSLAQGFLPYRELGLPDQRAARIAYGVFRDNALSGVDPDIASIDADLTRAVDRAPSLQMLNNATSNSVAALVKLQDTCATHPEAGCASVPNLQVNGLDFCYALRSGMNATGKDSFLHSRRTEGAGSAVLGNIAYALATTSLDAAAPTDPAIDSPRAGSNVGQLRRAVGFEQLWSRLRCGEATGAALHAHANAAVAAALNVPAMVDYKEQLSIMTELAEAGNKSADADIVLATGQIASAVAGMFDTASEVSQTKFVWTWRTGFAAAGLGSAIGGVVAAAAMKGIAVSNVNIARTTESAFGTGQPTGSDADQTVYALDQKAPVIARRVDLEARRADLLGLSPGKAQHDAADALR</sequence>
<accession>A0ABU5UYA2</accession>
<keyword evidence="3" id="KW-1185">Reference proteome</keyword>
<comment type="caution">
    <text evidence="2">The sequence shown here is derived from an EMBL/GenBank/DDBJ whole genome shotgun (WGS) entry which is preliminary data.</text>
</comment>
<dbReference type="Pfam" id="PF07963">
    <property type="entry name" value="N_methyl"/>
    <property type="match status" value="1"/>
</dbReference>
<dbReference type="InterPro" id="IPR012902">
    <property type="entry name" value="N_methyl_site"/>
</dbReference>
<dbReference type="SUPFAM" id="SSF54523">
    <property type="entry name" value="Pili subunits"/>
    <property type="match status" value="1"/>
</dbReference>
<protein>
    <submittedName>
        <fullName evidence="2">Type II secretion system protein</fullName>
    </submittedName>
</protein>
<evidence type="ECO:0000313" key="2">
    <source>
        <dbReference type="EMBL" id="MEA5666064.1"/>
    </source>
</evidence>
<feature type="transmembrane region" description="Helical" evidence="1">
    <location>
        <begin position="21"/>
        <end position="40"/>
    </location>
</feature>
<dbReference type="PROSITE" id="PS00409">
    <property type="entry name" value="PROKAR_NTER_METHYL"/>
    <property type="match status" value="1"/>
</dbReference>
<organism evidence="2 3">
    <name type="scientific">Stenotrophomonas capsici</name>
    <dbReference type="NCBI Taxonomy" id="3110230"/>
    <lineage>
        <taxon>Bacteria</taxon>
        <taxon>Pseudomonadati</taxon>
        <taxon>Pseudomonadota</taxon>
        <taxon>Gammaproteobacteria</taxon>
        <taxon>Lysobacterales</taxon>
        <taxon>Lysobacteraceae</taxon>
        <taxon>Stenotrophomonas</taxon>
    </lineage>
</organism>
<evidence type="ECO:0000313" key="3">
    <source>
        <dbReference type="Proteomes" id="UP001301653"/>
    </source>
</evidence>
<dbReference type="NCBIfam" id="TIGR02532">
    <property type="entry name" value="IV_pilin_GFxxxE"/>
    <property type="match status" value="1"/>
</dbReference>
<dbReference type="RefSeq" id="WP_323437647.1">
    <property type="nucleotide sequence ID" value="NZ_JAYFUH010000036.1"/>
</dbReference>
<keyword evidence="1" id="KW-0812">Transmembrane</keyword>
<gene>
    <name evidence="2" type="ORF">VA603_00740</name>
</gene>
<dbReference type="InterPro" id="IPR045584">
    <property type="entry name" value="Pilin-like"/>
</dbReference>
<keyword evidence="1" id="KW-0472">Membrane</keyword>
<name>A0ABU5UYA2_9GAMM</name>
<evidence type="ECO:0000256" key="1">
    <source>
        <dbReference type="SAM" id="Phobius"/>
    </source>
</evidence>
<keyword evidence="1" id="KW-1133">Transmembrane helix</keyword>